<dbReference type="InParanoid" id="A0A5C3P2T0"/>
<dbReference type="STRING" id="1314778.A0A5C3P2T0"/>
<reference evidence="1 2" key="1">
    <citation type="journal article" date="2019" name="Nat. Ecol. Evol.">
        <title>Megaphylogeny resolves global patterns of mushroom evolution.</title>
        <authorList>
            <person name="Varga T."/>
            <person name="Krizsan K."/>
            <person name="Foldi C."/>
            <person name="Dima B."/>
            <person name="Sanchez-Garcia M."/>
            <person name="Sanchez-Ramirez S."/>
            <person name="Szollosi G.J."/>
            <person name="Szarkandi J.G."/>
            <person name="Papp V."/>
            <person name="Albert L."/>
            <person name="Andreopoulos W."/>
            <person name="Angelini C."/>
            <person name="Antonin V."/>
            <person name="Barry K.W."/>
            <person name="Bougher N.L."/>
            <person name="Buchanan P."/>
            <person name="Buyck B."/>
            <person name="Bense V."/>
            <person name="Catcheside P."/>
            <person name="Chovatia M."/>
            <person name="Cooper J."/>
            <person name="Damon W."/>
            <person name="Desjardin D."/>
            <person name="Finy P."/>
            <person name="Geml J."/>
            <person name="Haridas S."/>
            <person name="Hughes K."/>
            <person name="Justo A."/>
            <person name="Karasinski D."/>
            <person name="Kautmanova I."/>
            <person name="Kiss B."/>
            <person name="Kocsube S."/>
            <person name="Kotiranta H."/>
            <person name="LaButti K.M."/>
            <person name="Lechner B.E."/>
            <person name="Liimatainen K."/>
            <person name="Lipzen A."/>
            <person name="Lukacs Z."/>
            <person name="Mihaltcheva S."/>
            <person name="Morgado L.N."/>
            <person name="Niskanen T."/>
            <person name="Noordeloos M.E."/>
            <person name="Ohm R.A."/>
            <person name="Ortiz-Santana B."/>
            <person name="Ovrebo C."/>
            <person name="Racz N."/>
            <person name="Riley R."/>
            <person name="Savchenko A."/>
            <person name="Shiryaev A."/>
            <person name="Soop K."/>
            <person name="Spirin V."/>
            <person name="Szebenyi C."/>
            <person name="Tomsovsky M."/>
            <person name="Tulloss R.E."/>
            <person name="Uehling J."/>
            <person name="Grigoriev I.V."/>
            <person name="Vagvolgyi C."/>
            <person name="Papp T."/>
            <person name="Martin F.M."/>
            <person name="Miettinen O."/>
            <person name="Hibbett D.S."/>
            <person name="Nagy L.G."/>
        </authorList>
    </citation>
    <scope>NUCLEOTIDE SEQUENCE [LARGE SCALE GENOMIC DNA]</scope>
    <source>
        <strain evidence="1 2">HHB13444</strain>
    </source>
</reference>
<dbReference type="AlphaFoldDB" id="A0A5C3P2T0"/>
<evidence type="ECO:0000313" key="2">
    <source>
        <dbReference type="Proteomes" id="UP000308197"/>
    </source>
</evidence>
<dbReference type="EMBL" id="ML211383">
    <property type="protein sequence ID" value="TFK83572.1"/>
    <property type="molecule type" value="Genomic_DNA"/>
</dbReference>
<accession>A0A5C3P2T0</accession>
<proteinExistence type="predicted"/>
<sequence>MSAGESVSRGRGGQPCTLTILTIPPPCIGTTVCADLGLLPPVTEDCQQLVNAITILNGQIPPEFTVDANHVQTISFGTCRFFFENVGPQPLTYCWLSLAQTASAAASACLPPSQPVLSEGLCISSDEIWEVGCVACVSLLQYLPC</sequence>
<gene>
    <name evidence="1" type="ORF">K466DRAFT_498201</name>
</gene>
<organism evidence="1 2">
    <name type="scientific">Polyporus arcularius HHB13444</name>
    <dbReference type="NCBI Taxonomy" id="1314778"/>
    <lineage>
        <taxon>Eukaryota</taxon>
        <taxon>Fungi</taxon>
        <taxon>Dikarya</taxon>
        <taxon>Basidiomycota</taxon>
        <taxon>Agaricomycotina</taxon>
        <taxon>Agaricomycetes</taxon>
        <taxon>Polyporales</taxon>
        <taxon>Polyporaceae</taxon>
        <taxon>Polyporus</taxon>
    </lineage>
</organism>
<protein>
    <submittedName>
        <fullName evidence="1">Uncharacterized protein</fullName>
    </submittedName>
</protein>
<keyword evidence="2" id="KW-1185">Reference proteome</keyword>
<name>A0A5C3P2T0_9APHY</name>
<dbReference type="Proteomes" id="UP000308197">
    <property type="component" value="Unassembled WGS sequence"/>
</dbReference>
<evidence type="ECO:0000313" key="1">
    <source>
        <dbReference type="EMBL" id="TFK83572.1"/>
    </source>
</evidence>